<gene>
    <name evidence="2" type="ORF">HNP55_002688</name>
</gene>
<feature type="domain" description="Serine aminopeptidase S33" evidence="1">
    <location>
        <begin position="53"/>
        <end position="151"/>
    </location>
</feature>
<keyword evidence="3" id="KW-1185">Reference proteome</keyword>
<proteinExistence type="predicted"/>
<reference evidence="2 3" key="1">
    <citation type="submission" date="2020-08" db="EMBL/GenBank/DDBJ databases">
        <title>Functional genomics of gut bacteria from endangered species of beetles.</title>
        <authorList>
            <person name="Carlos-Shanley C."/>
        </authorList>
    </citation>
    <scope>NUCLEOTIDE SEQUENCE [LARGE SCALE GENOMIC DNA]</scope>
    <source>
        <strain evidence="2 3">S00239</strain>
    </source>
</reference>
<dbReference type="Gene3D" id="3.40.50.1820">
    <property type="entry name" value="alpha/beta hydrolase"/>
    <property type="match status" value="1"/>
</dbReference>
<dbReference type="InterPro" id="IPR029058">
    <property type="entry name" value="AB_hydrolase_fold"/>
</dbReference>
<evidence type="ECO:0000313" key="2">
    <source>
        <dbReference type="EMBL" id="MBB4844152.1"/>
    </source>
</evidence>
<dbReference type="Pfam" id="PF12146">
    <property type="entry name" value="Hydrolase_4"/>
    <property type="match status" value="1"/>
</dbReference>
<sequence>MNQTSSYRDRALLIPCQGERMLALLSEPAQAPAGKTGVLVIVGGPQYRAGSHRQFTLLGRALASEGVPTLRLDYRGMGDAEGDLRNFETVGEDVGAAIDAFVQAAGLESVLLWGLCDGASAALLYCEAQQDPRVRGLVLLNPWARSDNSLAKTQLKHYYWQRLSQPEFWKKLLGGGVGRKAMQDLLANARAALGHSKPGQVPAAPSTGQQTDSRPYLQRMAKAWREFGGAIQLIISGNDLTAKEFLDHAAADPHWRGLLSQGKVQRVDLAMADHTFSNRADSLAVQQHTLAFARQTHL</sequence>
<comment type="caution">
    <text evidence="2">The sequence shown here is derived from an EMBL/GenBank/DDBJ whole genome shotgun (WGS) entry which is preliminary data.</text>
</comment>
<dbReference type="GO" id="GO:0016787">
    <property type="term" value="F:hydrolase activity"/>
    <property type="evidence" value="ECO:0007669"/>
    <property type="project" value="UniProtKB-KW"/>
</dbReference>
<organism evidence="2 3">
    <name type="scientific">Roseateles oligotrophus</name>
    <dbReference type="NCBI Taxonomy" id="1769250"/>
    <lineage>
        <taxon>Bacteria</taxon>
        <taxon>Pseudomonadati</taxon>
        <taxon>Pseudomonadota</taxon>
        <taxon>Betaproteobacteria</taxon>
        <taxon>Burkholderiales</taxon>
        <taxon>Sphaerotilaceae</taxon>
        <taxon>Roseateles</taxon>
    </lineage>
</organism>
<dbReference type="RefSeq" id="WP_184300114.1">
    <property type="nucleotide sequence ID" value="NZ_JACHLP010000005.1"/>
</dbReference>
<name>A0A840LBX5_9BURK</name>
<keyword evidence="2" id="KW-0378">Hydrolase</keyword>
<evidence type="ECO:0000259" key="1">
    <source>
        <dbReference type="Pfam" id="PF12146"/>
    </source>
</evidence>
<dbReference type="EMBL" id="JACHLP010000005">
    <property type="protein sequence ID" value="MBB4844152.1"/>
    <property type="molecule type" value="Genomic_DNA"/>
</dbReference>
<evidence type="ECO:0000313" key="3">
    <source>
        <dbReference type="Proteomes" id="UP000562027"/>
    </source>
</evidence>
<dbReference type="AlphaFoldDB" id="A0A840LBX5"/>
<dbReference type="NCBIfam" id="TIGR03100">
    <property type="entry name" value="hydr1_PEP"/>
    <property type="match status" value="1"/>
</dbReference>
<dbReference type="InterPro" id="IPR017531">
    <property type="entry name" value="Hydrolase-1_PEP"/>
</dbReference>
<dbReference type="Proteomes" id="UP000562027">
    <property type="component" value="Unassembled WGS sequence"/>
</dbReference>
<accession>A0A840LBX5</accession>
<dbReference type="InterPro" id="IPR022742">
    <property type="entry name" value="Hydrolase_4"/>
</dbReference>
<dbReference type="SUPFAM" id="SSF53474">
    <property type="entry name" value="alpha/beta-Hydrolases"/>
    <property type="match status" value="1"/>
</dbReference>
<protein>
    <submittedName>
        <fullName evidence="2">Exosortase A-associated hydrolase 1</fullName>
    </submittedName>
</protein>